<evidence type="ECO:0000256" key="8">
    <source>
        <dbReference type="ARBA" id="ARBA00023136"/>
    </source>
</evidence>
<accession>R4X9X8</accession>
<feature type="compositionally biased region" description="Basic and acidic residues" evidence="12">
    <location>
        <begin position="142"/>
        <end position="152"/>
    </location>
</feature>
<evidence type="ECO:0000256" key="4">
    <source>
        <dbReference type="ARBA" id="ARBA00022946"/>
    </source>
</evidence>
<protein>
    <recommendedName>
        <fullName evidence="10">Sensitive to high expression protein 9, mitochondrial</fullName>
    </recommendedName>
</protein>
<keyword evidence="4 10" id="KW-0809">Transit peptide</keyword>
<keyword evidence="2" id="KW-0812">Transmembrane</keyword>
<dbReference type="PANTHER" id="PTHR31961:SF3">
    <property type="entry name" value="SENSITIVE TO HIGH EXPRESSION PROTEIN 9, MITOCHONDRIAL"/>
    <property type="match status" value="1"/>
</dbReference>
<keyword evidence="14" id="KW-1185">Reference proteome</keyword>
<dbReference type="GO" id="GO:0007007">
    <property type="term" value="P:inner mitochondrial membrane organization"/>
    <property type="evidence" value="ECO:0007669"/>
    <property type="project" value="TreeGrafter"/>
</dbReference>
<organism evidence="13 14">
    <name type="scientific">Taphrina deformans (strain PYCC 5710 / ATCC 11124 / CBS 356.35 / IMI 108563 / JCM 9778 / NBRC 8474)</name>
    <name type="common">Peach leaf curl fungus</name>
    <name type="synonym">Lalaria deformans</name>
    <dbReference type="NCBI Taxonomy" id="1097556"/>
    <lineage>
        <taxon>Eukaryota</taxon>
        <taxon>Fungi</taxon>
        <taxon>Dikarya</taxon>
        <taxon>Ascomycota</taxon>
        <taxon>Taphrinomycotina</taxon>
        <taxon>Taphrinomycetes</taxon>
        <taxon>Taphrinales</taxon>
        <taxon>Taphrinaceae</taxon>
        <taxon>Taphrina</taxon>
    </lineage>
</organism>
<sequence length="408" mass="45958">MSVRLSLRVLSRSKFGEIALPSRLQLRCNHNTAQLPSDAESSRSQLSKAISSRGDKLQTSLLFAGQRLNDLTGYSGIERLKNQIESQEREVSRTIERVREAKKAYEEAIRTRSESQREVNELLQRKSSWSSSDLERFTTLFRNDHSNSRNEEQSQQDLTNAEIEVDQARTTLGNMILARYHEEQIWSDKIRRASTWGTWGLMGFNIFLFVLVQLGLEPWKRKRLVGSFEEKVRHVVQEEREALQTQQNLVPITLAAELADSDNSEANTFLTDADHAAAATQHSVTSREDHTSNTGSAVLNDLPTNRSDGSEATKGFFQSPVDSSLQDRPRVGTAALWSTPMSLDFLKQVARNSYEELYRLGSNLGLQAKGLWGRALSAERSYLRVEDITSACFASGLFGIAIGLCLRR</sequence>
<comment type="subunit">
    <text evidence="10">Homooligomer.</text>
</comment>
<feature type="compositionally biased region" description="Polar residues" evidence="12">
    <location>
        <begin position="292"/>
        <end position="307"/>
    </location>
</feature>
<dbReference type="GO" id="GO:0005743">
    <property type="term" value="C:mitochondrial inner membrane"/>
    <property type="evidence" value="ECO:0007669"/>
    <property type="project" value="UniProtKB-SubCell"/>
</dbReference>
<evidence type="ECO:0000313" key="14">
    <source>
        <dbReference type="Proteomes" id="UP000013776"/>
    </source>
</evidence>
<keyword evidence="6 11" id="KW-0175">Coiled coil</keyword>
<comment type="function">
    <text evidence="9">Required for the maintenance of the structure of the mitochondrial inner membrane. Involved in mitochondrial morphology. Causes growth arrest when highly overexpressed.</text>
</comment>
<keyword evidence="3 10" id="KW-0999">Mitochondrion inner membrane</keyword>
<dbReference type="InterPro" id="IPR008839">
    <property type="entry name" value="MDM33_fungi"/>
</dbReference>
<evidence type="ECO:0000256" key="1">
    <source>
        <dbReference type="ARBA" id="ARBA00007472"/>
    </source>
</evidence>
<dbReference type="STRING" id="1097556.R4X9X8"/>
<dbReference type="OrthoDB" id="5595506at2759"/>
<evidence type="ECO:0000256" key="12">
    <source>
        <dbReference type="SAM" id="MobiDB-lite"/>
    </source>
</evidence>
<evidence type="ECO:0000256" key="10">
    <source>
        <dbReference type="RuleBase" id="RU364128"/>
    </source>
</evidence>
<proteinExistence type="inferred from homology"/>
<dbReference type="EMBL" id="CAHR02000080">
    <property type="protein sequence ID" value="CCG82312.1"/>
    <property type="molecule type" value="Genomic_DNA"/>
</dbReference>
<comment type="subcellular location">
    <subcellularLocation>
        <location evidence="10">Mitochondrion inner membrane</location>
        <topology evidence="10">Multi-pass membrane protein</topology>
    </subcellularLocation>
</comment>
<keyword evidence="7 10" id="KW-0496">Mitochondrion</keyword>
<dbReference type="VEuPathDB" id="FungiDB:TAPDE_002331"/>
<gene>
    <name evidence="13" type="ORF">TAPDE_002331</name>
</gene>
<dbReference type="eggNOG" id="ENOG502QQ1E">
    <property type="taxonomic scope" value="Eukaryota"/>
</dbReference>
<dbReference type="Pfam" id="PF05546">
    <property type="entry name" value="She9_MDM33"/>
    <property type="match status" value="1"/>
</dbReference>
<feature type="coiled-coil region" evidence="11">
    <location>
        <begin position="77"/>
        <end position="125"/>
    </location>
</feature>
<keyword evidence="5" id="KW-1133">Transmembrane helix</keyword>
<name>R4X9X8_TAPDE</name>
<comment type="caution">
    <text evidence="13">The sequence shown here is derived from an EMBL/GenBank/DDBJ whole genome shotgun (WGS) entry which is preliminary data.</text>
</comment>
<evidence type="ECO:0000256" key="9">
    <source>
        <dbReference type="ARBA" id="ARBA00024807"/>
    </source>
</evidence>
<evidence type="ECO:0000256" key="3">
    <source>
        <dbReference type="ARBA" id="ARBA00022792"/>
    </source>
</evidence>
<evidence type="ECO:0000256" key="2">
    <source>
        <dbReference type="ARBA" id="ARBA00022692"/>
    </source>
</evidence>
<feature type="region of interest" description="Disordered" evidence="12">
    <location>
        <begin position="140"/>
        <end position="160"/>
    </location>
</feature>
<dbReference type="Proteomes" id="UP000013776">
    <property type="component" value="Unassembled WGS sequence"/>
</dbReference>
<dbReference type="PANTHER" id="PTHR31961">
    <property type="entry name" value="SENSITIVE TO HIGH EXPRESSION PROTEIN 9, MITOCHONDRIAL"/>
    <property type="match status" value="1"/>
</dbReference>
<feature type="region of interest" description="Disordered" evidence="12">
    <location>
        <begin position="279"/>
        <end position="325"/>
    </location>
</feature>
<evidence type="ECO:0000256" key="6">
    <source>
        <dbReference type="ARBA" id="ARBA00023054"/>
    </source>
</evidence>
<evidence type="ECO:0000256" key="7">
    <source>
        <dbReference type="ARBA" id="ARBA00023128"/>
    </source>
</evidence>
<evidence type="ECO:0000313" key="13">
    <source>
        <dbReference type="EMBL" id="CCG82312.1"/>
    </source>
</evidence>
<comment type="similarity">
    <text evidence="1 10">Belongs to the SHE9 family.</text>
</comment>
<reference evidence="13 14" key="1">
    <citation type="journal article" date="2013" name="MBio">
        <title>Genome sequencing of the plant pathogen Taphrina deformans, the causal agent of peach leaf curl.</title>
        <authorList>
            <person name="Cisse O.H."/>
            <person name="Almeida J.M.G.C.F."/>
            <person name="Fonseca A."/>
            <person name="Kumar A.A."/>
            <person name="Salojaervi J."/>
            <person name="Overmyer K."/>
            <person name="Hauser P.M."/>
            <person name="Pagni M."/>
        </authorList>
    </citation>
    <scope>NUCLEOTIDE SEQUENCE [LARGE SCALE GENOMIC DNA]</scope>
    <source>
        <strain evidence="14">PYCC 5710 / ATCC 11124 / CBS 356.35 / IMI 108563 / JCM 9778 / NBRC 8474</strain>
    </source>
</reference>
<dbReference type="AlphaFoldDB" id="R4X9X8"/>
<evidence type="ECO:0000256" key="11">
    <source>
        <dbReference type="SAM" id="Coils"/>
    </source>
</evidence>
<keyword evidence="8" id="KW-0472">Membrane</keyword>
<evidence type="ECO:0000256" key="5">
    <source>
        <dbReference type="ARBA" id="ARBA00022989"/>
    </source>
</evidence>